<comment type="caution">
    <text evidence="3">The sequence shown here is derived from an EMBL/GenBank/DDBJ whole genome shotgun (WGS) entry which is preliminary data.</text>
</comment>
<evidence type="ECO:0000256" key="1">
    <source>
        <dbReference type="SAM" id="MobiDB-lite"/>
    </source>
</evidence>
<gene>
    <name evidence="3" type="ORF">AWC27_24790</name>
</gene>
<feature type="region of interest" description="Disordered" evidence="1">
    <location>
        <begin position="1"/>
        <end position="26"/>
    </location>
</feature>
<evidence type="ECO:0000313" key="4">
    <source>
        <dbReference type="Proteomes" id="UP000193317"/>
    </source>
</evidence>
<keyword evidence="2" id="KW-0472">Membrane</keyword>
<organism evidence="3 4">
    <name type="scientific">Mycobacterium szulgai</name>
    <dbReference type="NCBI Taxonomy" id="1787"/>
    <lineage>
        <taxon>Bacteria</taxon>
        <taxon>Bacillati</taxon>
        <taxon>Actinomycetota</taxon>
        <taxon>Actinomycetes</taxon>
        <taxon>Mycobacteriales</taxon>
        <taxon>Mycobacteriaceae</taxon>
        <taxon>Mycobacterium</taxon>
    </lineage>
</organism>
<sequence length="127" mass="13240">MNGNRRTIETGPGSASQRRYGAPGGGSKTRIWVNWVMALLTVPGAAIVMLFALGAVMSTDSCTQSRCPNLGGGINFDVLFYGPPVIALIVIAASVFTARRRAGIVVPLVGWALLVADVAILVLTVAQ</sequence>
<accession>A0A1X2ERI7</accession>
<evidence type="ECO:0000313" key="3">
    <source>
        <dbReference type="EMBL" id="ORX08775.1"/>
    </source>
</evidence>
<proteinExistence type="predicted"/>
<feature type="transmembrane region" description="Helical" evidence="2">
    <location>
        <begin position="35"/>
        <end position="58"/>
    </location>
</feature>
<dbReference type="RefSeq" id="WP_085670327.1">
    <property type="nucleotide sequence ID" value="NZ_LQPW01000048.1"/>
</dbReference>
<name>A0A1X2ERI7_MYCSZ</name>
<feature type="transmembrane region" description="Helical" evidence="2">
    <location>
        <begin position="104"/>
        <end position="126"/>
    </location>
</feature>
<keyword evidence="2" id="KW-0812">Transmembrane</keyword>
<feature type="transmembrane region" description="Helical" evidence="2">
    <location>
        <begin position="78"/>
        <end position="97"/>
    </location>
</feature>
<dbReference type="EMBL" id="LQPW01000048">
    <property type="protein sequence ID" value="ORX08775.1"/>
    <property type="molecule type" value="Genomic_DNA"/>
</dbReference>
<reference evidence="3 4" key="1">
    <citation type="submission" date="2016-01" db="EMBL/GenBank/DDBJ databases">
        <title>The new phylogeny of the genus Mycobacterium.</title>
        <authorList>
            <person name="Tarcisio F."/>
            <person name="Conor M."/>
            <person name="Antonella G."/>
            <person name="Elisabetta G."/>
            <person name="Giulia F.S."/>
            <person name="Sara T."/>
            <person name="Anna F."/>
            <person name="Clotilde B."/>
            <person name="Roberto B."/>
            <person name="Veronica D.S."/>
            <person name="Fabio R."/>
            <person name="Monica P."/>
            <person name="Olivier J."/>
            <person name="Enrico T."/>
            <person name="Nicola S."/>
        </authorList>
    </citation>
    <scope>NUCLEOTIDE SEQUENCE [LARGE SCALE GENOMIC DNA]</scope>
    <source>
        <strain evidence="3 4">DSM 44166</strain>
    </source>
</reference>
<dbReference type="OrthoDB" id="4762660at2"/>
<keyword evidence="2" id="KW-1133">Transmembrane helix</keyword>
<dbReference type="Proteomes" id="UP000193317">
    <property type="component" value="Unassembled WGS sequence"/>
</dbReference>
<evidence type="ECO:0000256" key="2">
    <source>
        <dbReference type="SAM" id="Phobius"/>
    </source>
</evidence>
<keyword evidence="4" id="KW-1185">Reference proteome</keyword>
<dbReference type="AlphaFoldDB" id="A0A1X2ERI7"/>
<protein>
    <submittedName>
        <fullName evidence="3">Uncharacterized protein</fullName>
    </submittedName>
</protein>